<dbReference type="Gene3D" id="1.10.600.10">
    <property type="entry name" value="Farnesyl Diphosphate Synthase"/>
    <property type="match status" value="1"/>
</dbReference>
<dbReference type="SUPFAM" id="SSF48576">
    <property type="entry name" value="Terpenoid synthases"/>
    <property type="match status" value="1"/>
</dbReference>
<evidence type="ECO:0000256" key="2">
    <source>
        <dbReference type="ARBA" id="ARBA00006706"/>
    </source>
</evidence>
<dbReference type="AlphaFoldDB" id="A0A1R1PJK0"/>
<evidence type="ECO:0000313" key="8">
    <source>
        <dbReference type="EMBL" id="OMH78770.1"/>
    </source>
</evidence>
<keyword evidence="10" id="KW-1185">Reference proteome</keyword>
<keyword evidence="5" id="KW-0460">Magnesium</keyword>
<dbReference type="InterPro" id="IPR033749">
    <property type="entry name" value="Polyprenyl_synt_CS"/>
</dbReference>
<dbReference type="OrthoDB" id="9927103at2759"/>
<dbReference type="GO" id="GO:0008299">
    <property type="term" value="P:isoprenoid biosynthetic process"/>
    <property type="evidence" value="ECO:0007669"/>
    <property type="project" value="UniProtKB-KW"/>
</dbReference>
<organism evidence="9 10">
    <name type="scientific">Zancudomyces culisetae</name>
    <name type="common">Gut fungus</name>
    <name type="synonym">Smittium culisetae</name>
    <dbReference type="NCBI Taxonomy" id="1213189"/>
    <lineage>
        <taxon>Eukaryota</taxon>
        <taxon>Fungi</taxon>
        <taxon>Fungi incertae sedis</taxon>
        <taxon>Zoopagomycota</taxon>
        <taxon>Kickxellomycotina</taxon>
        <taxon>Harpellomycetes</taxon>
        <taxon>Harpellales</taxon>
        <taxon>Legeriomycetaceae</taxon>
        <taxon>Zancudomyces</taxon>
    </lineage>
</organism>
<dbReference type="InterPro" id="IPR000092">
    <property type="entry name" value="Polyprenyl_synt"/>
</dbReference>
<dbReference type="GO" id="GO:0046872">
    <property type="term" value="F:metal ion binding"/>
    <property type="evidence" value="ECO:0007669"/>
    <property type="project" value="UniProtKB-KW"/>
</dbReference>
<evidence type="ECO:0000256" key="1">
    <source>
        <dbReference type="ARBA" id="ARBA00001946"/>
    </source>
</evidence>
<dbReference type="PROSITE" id="PS00723">
    <property type="entry name" value="POLYPRENYL_SYNTHASE_1"/>
    <property type="match status" value="1"/>
</dbReference>
<evidence type="ECO:0000256" key="4">
    <source>
        <dbReference type="ARBA" id="ARBA00022723"/>
    </source>
</evidence>
<evidence type="ECO:0000256" key="5">
    <source>
        <dbReference type="ARBA" id="ARBA00022842"/>
    </source>
</evidence>
<proteinExistence type="inferred from homology"/>
<sequence length="463" mass="50864">MLEWIKEPINASEIGLKESDLQGASAAELQNLELVNSESYEEVLKKAIKLVKKDMEGIDPIALVKEELGHMSDNISRLLESENPTLNKVAKYYFQSTGKQIRPLVVLLLSQAVNDMVKNRQEISASGAAGSSGLNAAGQQRSMDQEDYRFMDVSLFDNSLDNDSVVRDKLIRSALAEASNGKSMYLPTSNNGYGLVVLPPQRRLAEITELIHTASLIHDDIVDQAATRRGMPATHKVFGNKMAVLAGDFFLARASMSLARLRNPEVVELLATVIMDLVEGEFKQLGNSGSSKFNESELDVFNYYLQKTYLKTASLFANSSRATAILGNTSDKCAEVAYLFGKNLGIAFQLVDDLLDFTTTSKMVAGKPVQGADMKLGIATAPVLYAWQENPGVLGPLIARRFKEPDDCKIAWDLVHSGQALAKTRTLVHLYAEKAMASLCLLPPSPSRQALLNLTHSLIYRKF</sequence>
<dbReference type="CDD" id="cd00685">
    <property type="entry name" value="Trans_IPPS_HT"/>
    <property type="match status" value="1"/>
</dbReference>
<dbReference type="GO" id="GO:0004659">
    <property type="term" value="F:prenyltransferase activity"/>
    <property type="evidence" value="ECO:0007669"/>
    <property type="project" value="InterPro"/>
</dbReference>
<gene>
    <name evidence="9" type="ORF">AX774_g5410</name>
    <name evidence="8" type="ORF">AX774_g7834</name>
</gene>
<comment type="similarity">
    <text evidence="2 7">Belongs to the FPP/GGPP synthase family.</text>
</comment>
<dbReference type="EMBL" id="LSSK01000965">
    <property type="protein sequence ID" value="OMH81140.1"/>
    <property type="molecule type" value="Genomic_DNA"/>
</dbReference>
<evidence type="ECO:0000256" key="6">
    <source>
        <dbReference type="ARBA" id="ARBA00023229"/>
    </source>
</evidence>
<comment type="cofactor">
    <cofactor evidence="1">
        <name>Mg(2+)</name>
        <dbReference type="ChEBI" id="CHEBI:18420"/>
    </cofactor>
</comment>
<dbReference type="InterPro" id="IPR008949">
    <property type="entry name" value="Isoprenoid_synthase_dom_sf"/>
</dbReference>
<evidence type="ECO:0000256" key="7">
    <source>
        <dbReference type="RuleBase" id="RU004466"/>
    </source>
</evidence>
<dbReference type="Proteomes" id="UP000188320">
    <property type="component" value="Unassembled WGS sequence"/>
</dbReference>
<keyword evidence="4" id="KW-0479">Metal-binding</keyword>
<protein>
    <submittedName>
        <fullName evidence="9">Putative hexaprenyl pyrophosphate synthase, mitochondrial</fullName>
    </submittedName>
</protein>
<comment type="caution">
    <text evidence="9">The sequence shown here is derived from an EMBL/GenBank/DDBJ whole genome shotgun (WGS) entry which is preliminary data.</text>
</comment>
<dbReference type="GO" id="GO:0006744">
    <property type="term" value="P:ubiquinone biosynthetic process"/>
    <property type="evidence" value="ECO:0007669"/>
    <property type="project" value="TreeGrafter"/>
</dbReference>
<reference evidence="9" key="1">
    <citation type="submission" date="2017-01" db="EMBL/GenBank/DDBJ databases">
        <authorList>
            <person name="Mah S.A."/>
            <person name="Swanson W.J."/>
            <person name="Moy G.W."/>
            <person name="Vacquier V.D."/>
        </authorList>
    </citation>
    <scope>NUCLEOTIDE SEQUENCE [LARGE SCALE GENOMIC DNA]</scope>
    <source>
        <strain evidence="9">COL-18-3</strain>
    </source>
</reference>
<reference evidence="10" key="2">
    <citation type="submission" date="2017-01" db="EMBL/GenBank/DDBJ databases">
        <authorList>
            <person name="Wang Y."/>
            <person name="White M."/>
            <person name="Kvist S."/>
            <person name="Moncalvo J.-M."/>
        </authorList>
    </citation>
    <scope>NUCLEOTIDE SEQUENCE [LARGE SCALE GENOMIC DNA]</scope>
    <source>
        <strain evidence="10">COL-18-3</strain>
    </source>
</reference>
<name>A0A1R1PJK0_ZANCU</name>
<dbReference type="SFLD" id="SFLDS00005">
    <property type="entry name" value="Isoprenoid_Synthase_Type_I"/>
    <property type="match status" value="1"/>
</dbReference>
<evidence type="ECO:0000256" key="3">
    <source>
        <dbReference type="ARBA" id="ARBA00022679"/>
    </source>
</evidence>
<keyword evidence="3 7" id="KW-0808">Transferase</keyword>
<evidence type="ECO:0000313" key="9">
    <source>
        <dbReference type="EMBL" id="OMH81140.1"/>
    </source>
</evidence>
<dbReference type="PANTHER" id="PTHR12001">
    <property type="entry name" value="GERANYLGERANYL PYROPHOSPHATE SYNTHASE"/>
    <property type="match status" value="1"/>
</dbReference>
<dbReference type="PANTHER" id="PTHR12001:SF69">
    <property type="entry name" value="ALL TRANS-POLYPRENYL-DIPHOSPHATE SYNTHASE PDSS1"/>
    <property type="match status" value="1"/>
</dbReference>
<evidence type="ECO:0000313" key="10">
    <source>
        <dbReference type="Proteomes" id="UP000188320"/>
    </source>
</evidence>
<keyword evidence="6" id="KW-0414">Isoprene biosynthesis</keyword>
<dbReference type="EMBL" id="LSSK01001807">
    <property type="protein sequence ID" value="OMH78770.1"/>
    <property type="molecule type" value="Genomic_DNA"/>
</dbReference>
<dbReference type="GO" id="GO:1990234">
    <property type="term" value="C:transferase complex"/>
    <property type="evidence" value="ECO:0007669"/>
    <property type="project" value="TreeGrafter"/>
</dbReference>
<dbReference type="Pfam" id="PF00348">
    <property type="entry name" value="polyprenyl_synt"/>
    <property type="match status" value="1"/>
</dbReference>
<accession>A0A1R1PJK0</accession>
<dbReference type="PROSITE" id="PS00444">
    <property type="entry name" value="POLYPRENYL_SYNTHASE_2"/>
    <property type="match status" value="1"/>
</dbReference>